<evidence type="ECO:0000313" key="2">
    <source>
        <dbReference type="EMBL" id="CAA9358561.1"/>
    </source>
</evidence>
<feature type="region of interest" description="Disordered" evidence="1">
    <location>
        <begin position="1"/>
        <end position="99"/>
    </location>
</feature>
<protein>
    <submittedName>
        <fullName evidence="2">Transcriptional regulator</fullName>
    </submittedName>
</protein>
<feature type="non-terminal residue" evidence="2">
    <location>
        <position position="99"/>
    </location>
</feature>
<dbReference type="EMBL" id="CADCUJ010000087">
    <property type="protein sequence ID" value="CAA9358561.1"/>
    <property type="molecule type" value="Genomic_DNA"/>
</dbReference>
<organism evidence="2">
    <name type="scientific">uncultured Nocardioidaceae bacterium</name>
    <dbReference type="NCBI Taxonomy" id="253824"/>
    <lineage>
        <taxon>Bacteria</taxon>
        <taxon>Bacillati</taxon>
        <taxon>Actinomycetota</taxon>
        <taxon>Actinomycetes</taxon>
        <taxon>Propionibacteriales</taxon>
        <taxon>Nocardioidaceae</taxon>
        <taxon>environmental samples</taxon>
    </lineage>
</organism>
<evidence type="ECO:0000256" key="1">
    <source>
        <dbReference type="SAM" id="MobiDB-lite"/>
    </source>
</evidence>
<accession>A0A6J4MII4</accession>
<proteinExistence type="predicted"/>
<feature type="non-terminal residue" evidence="2">
    <location>
        <position position="1"/>
    </location>
</feature>
<reference evidence="2" key="1">
    <citation type="submission" date="2020-02" db="EMBL/GenBank/DDBJ databases">
        <authorList>
            <person name="Meier V. D."/>
        </authorList>
    </citation>
    <scope>NUCLEOTIDE SEQUENCE</scope>
    <source>
        <strain evidence="2">AVDCRST_MAG72</strain>
    </source>
</reference>
<sequence length="99" mass="10357">GPAEPHRRAARPGPSAGHVLGPRGQAHPDSDQDAQAARRARPPRPGVRAGPDVPGDRGEPNPAALPRRLRRATPLSGRRGFPDPGGQRVLAVRRDGPGV</sequence>
<name>A0A6J4MII4_9ACTN</name>
<gene>
    <name evidence="2" type="ORF">AVDCRST_MAG72-2019</name>
</gene>
<dbReference type="AlphaFoldDB" id="A0A6J4MII4"/>